<feature type="compositionally biased region" description="Basic residues" evidence="1">
    <location>
        <begin position="1257"/>
        <end position="1266"/>
    </location>
</feature>
<feature type="compositionally biased region" description="Low complexity" evidence="1">
    <location>
        <begin position="1115"/>
        <end position="1129"/>
    </location>
</feature>
<feature type="region of interest" description="Disordered" evidence="1">
    <location>
        <begin position="712"/>
        <end position="813"/>
    </location>
</feature>
<dbReference type="InterPro" id="IPR000719">
    <property type="entry name" value="Prot_kinase_dom"/>
</dbReference>
<feature type="compositionally biased region" description="Low complexity" evidence="1">
    <location>
        <begin position="1476"/>
        <end position="1520"/>
    </location>
</feature>
<feature type="compositionally biased region" description="Polar residues" evidence="1">
    <location>
        <begin position="2127"/>
        <end position="2138"/>
    </location>
</feature>
<feature type="compositionally biased region" description="Low complexity" evidence="1">
    <location>
        <begin position="374"/>
        <end position="383"/>
    </location>
</feature>
<dbReference type="Gene3D" id="1.10.510.10">
    <property type="entry name" value="Transferase(Phosphotransferase) domain 1"/>
    <property type="match status" value="1"/>
</dbReference>
<dbReference type="SMART" id="SM00220">
    <property type="entry name" value="S_TKc"/>
    <property type="match status" value="1"/>
</dbReference>
<feature type="compositionally biased region" description="Low complexity" evidence="1">
    <location>
        <begin position="1155"/>
        <end position="1168"/>
    </location>
</feature>
<feature type="compositionally biased region" description="Basic and acidic residues" evidence="1">
    <location>
        <begin position="2373"/>
        <end position="2402"/>
    </location>
</feature>
<feature type="compositionally biased region" description="Low complexity" evidence="1">
    <location>
        <begin position="2631"/>
        <end position="2660"/>
    </location>
</feature>
<feature type="region of interest" description="Disordered" evidence="1">
    <location>
        <begin position="2365"/>
        <end position="2480"/>
    </location>
</feature>
<feature type="compositionally biased region" description="Polar residues" evidence="1">
    <location>
        <begin position="398"/>
        <end position="412"/>
    </location>
</feature>
<feature type="compositionally biased region" description="Low complexity" evidence="1">
    <location>
        <begin position="2569"/>
        <end position="2605"/>
    </location>
</feature>
<feature type="compositionally biased region" description="Low complexity" evidence="1">
    <location>
        <begin position="2266"/>
        <end position="2298"/>
    </location>
</feature>
<feature type="compositionally biased region" description="Low complexity" evidence="1">
    <location>
        <begin position="2226"/>
        <end position="2237"/>
    </location>
</feature>
<dbReference type="FunFam" id="1.10.510.10:FF:001565">
    <property type="entry name" value="WNK protein kinase"/>
    <property type="match status" value="1"/>
</dbReference>
<feature type="compositionally biased region" description="Low complexity" evidence="1">
    <location>
        <begin position="1807"/>
        <end position="1820"/>
    </location>
</feature>
<feature type="compositionally biased region" description="Basic and acidic residues" evidence="1">
    <location>
        <begin position="2741"/>
        <end position="2768"/>
    </location>
</feature>
<dbReference type="SUPFAM" id="SSF56112">
    <property type="entry name" value="Protein kinase-like (PK-like)"/>
    <property type="match status" value="1"/>
</dbReference>
<feature type="compositionally biased region" description="Low complexity" evidence="1">
    <location>
        <begin position="1287"/>
        <end position="1302"/>
    </location>
</feature>
<feature type="compositionally biased region" description="Low complexity" evidence="1">
    <location>
        <begin position="720"/>
        <end position="730"/>
    </location>
</feature>
<feature type="compositionally biased region" description="Low complexity" evidence="1">
    <location>
        <begin position="1588"/>
        <end position="1609"/>
    </location>
</feature>
<feature type="compositionally biased region" description="Basic and acidic residues" evidence="1">
    <location>
        <begin position="2191"/>
        <end position="2200"/>
    </location>
</feature>
<feature type="region of interest" description="Disordered" evidence="1">
    <location>
        <begin position="1633"/>
        <end position="1891"/>
    </location>
</feature>
<feature type="compositionally biased region" description="Low complexity" evidence="1">
    <location>
        <begin position="1267"/>
        <end position="1280"/>
    </location>
</feature>
<evidence type="ECO:0000259" key="2">
    <source>
        <dbReference type="PROSITE" id="PS50011"/>
    </source>
</evidence>
<feature type="compositionally biased region" description="Low complexity" evidence="1">
    <location>
        <begin position="1097"/>
        <end position="1107"/>
    </location>
</feature>
<feature type="compositionally biased region" description="Polar residues" evidence="1">
    <location>
        <begin position="2410"/>
        <end position="2422"/>
    </location>
</feature>
<feature type="compositionally biased region" description="Polar residues" evidence="1">
    <location>
        <begin position="499"/>
        <end position="518"/>
    </location>
</feature>
<dbReference type="SUPFAM" id="SSF47090">
    <property type="entry name" value="PGBD-like"/>
    <property type="match status" value="1"/>
</dbReference>
<dbReference type="PROSITE" id="PS00108">
    <property type="entry name" value="PROTEIN_KINASE_ST"/>
    <property type="match status" value="1"/>
</dbReference>
<dbReference type="CDD" id="cd13983">
    <property type="entry name" value="STKc_WNK"/>
    <property type="match status" value="1"/>
</dbReference>
<feature type="compositionally biased region" description="Low complexity" evidence="1">
    <location>
        <begin position="1713"/>
        <end position="1783"/>
    </location>
</feature>
<dbReference type="Pfam" id="PF01471">
    <property type="entry name" value="PG_binding_1"/>
    <property type="match status" value="1"/>
</dbReference>
<feature type="region of interest" description="Disordered" evidence="1">
    <location>
        <begin position="1932"/>
        <end position="2332"/>
    </location>
</feature>
<feature type="compositionally biased region" description="Acidic residues" evidence="1">
    <location>
        <begin position="1380"/>
        <end position="1391"/>
    </location>
</feature>
<name>A0A0G4I0E9_9ALVE</name>
<feature type="compositionally biased region" description="Acidic residues" evidence="1">
    <location>
        <begin position="29"/>
        <end position="39"/>
    </location>
</feature>
<feature type="compositionally biased region" description="Low complexity" evidence="1">
    <location>
        <begin position="1055"/>
        <end position="1087"/>
    </location>
</feature>
<dbReference type="Gene3D" id="1.10.101.10">
    <property type="entry name" value="PGBD-like superfamily/PGBD"/>
    <property type="match status" value="1"/>
</dbReference>
<accession>A0A0G4I0E9</accession>
<feature type="compositionally biased region" description="Basic and acidic residues" evidence="1">
    <location>
        <begin position="537"/>
        <end position="549"/>
    </location>
</feature>
<sequence length="2941" mass="303144">MPKEPENENASQTEADGESAEEIFHPESVGEDEVDEENGVIEKSPKGRFLRFAKKLGAGAYKMVYLGFDTETGREVAWNVISTVHLDGAARKRIGEEINIAKSLSHKRIIKFINAWQNKQTREVVFITERVTGGSLRQYINRLKTPLKVKVVKDWCKQILEGLVHLHSMEPSPIIHRDLKCDNIFINGHVGELLIGDLGLSTYQRSTAASIVGTPEFMAPELYEEKYGTSVDIYAFGMCLLEMVSRKFPYEECATAGQIYRKVMMGEKPAVLFSIKHDDIRQFIELCIDADAKTRPKAEELLKHEFLTTKLNDSRSCDLLDEAEAAEKMAEMKSRGQQRQAIDPANPPPDRVPLALQAAMAGYEASMQPGGMDPAGAFQQQQAGGVGGVGPAGAVPDSGSSNPVSTTTSLDFQKQGGAGGAHHHPAVGDPSGSEFHHGVTAVPLGGPNHQQQHQPGATAILHPLPSPIPSQQQQGLPPGGGIGQPSGIMADGGKGVTQVYISPSSQQGVAPSGVTSDTEGGRPISPDRSSQRQTVVEVRERRGEWERAEGGMGDSNEAMAHAQAQTHQTWSTDAASQNGFSASSSSAASPTVSPSPSAAHPAGPLDPMQGAKGLTPSTALRHLPPHPSHPTTPPGSTSGERKQMPDLMEFGSPLLPVAGQPGADASQTGSFRQQQQQHAGQPDHPNGEMTEPVRRQQHSKTIPASLSFESIPQSVEERQAQQAELQQGGASSVFEYRGAPPPHATEGQHREPATVVFKSTGGVEMPPHLHGGPLPTLETPLPPDIHPAQQQGHRKASVESIQTQLPAEHPQHPPWTTLPPTVGDLPTALSLSPDAHPTAAVVRHPQHVGGKVIAVPPTVQTLAVAVPGAPPAVHDGIGVHPPQGPAQSVDGHLRVPEQGSGLLGMSGASGAASAHSATPTMATNVHGDGTAASVGGSEIGEGGTWRRHERQLSGGKDREEHRGIAASQQQHWEVGSTASVNAEQHDPSMPPHPSQAPNAGWVSRPAAGGLPPAQSDPMLHDRELASMHAGQVELQNSSPFPQSSLFPLPTPSNYPHAQPSSHSPASSSSSAGGGAPQQAMQVAVAVAKAGRHSQVHAQQQPPTAAPGAPIPTPLPQAQTQTQGGASQSAPRQSASGRPPLHPHPQPGGAHHVHQHQQQQQGHSPALQARTPVQGQGVRPHTSPGTEPQQQQQMWQQQQQQPASSVSAAVPGGTQRPVGVAPLPSVPPAAADSTGLPSSSHHSQQVSPRVHGSVSRPPAHHPPHATHHPQQQQHPPQFQQASVPSSAYQQGPYTMQQQQPQGTVSDPALLQHSAPQPQPSPQPQQQIQPPQPKPAPQQQPQTTVDGPVTGMPLVPPPSGATGAQAIVPPPSSAAAASEDTGASEESDDDDDGPNVLRDLAVHFRLSNGKFRRVVFSYNLDRDRPEELAMEMFSSLQQGLPPVLAPEHIVVAISTEVAARLASMGSSLREIQDQMGVPPSQQHAYPQQPQQQPGRVPLPPQQQQQQTATQQQQQQWQWQQQQMHAHMYPQGSAHPPGPSPLPSPPTPQTPLPQAPVGSQQQQQQAPMQWASVQQSSSHNLPLQQQPPHPLHGQMQQQKPPSTSQVSTSPPSEATQAPPLKTLHRSGSSSLLYAQAHAPPQQVAQQQQQQAPGVQVQTHAQWVQQQQQPPPSALHQHPQSQQHPHQQQQQQGGGSRGSSQQYAHLQLYPIPQTAGPQPQSHPSPHQQSPPQLHVVTSQQPAKSPPSSAALPAPVPVVQPQSAPADPLQQQQQQLHSSQASLQQQQQTRRISSPPSPAVQPGAVGVPHRPPLSSQPVPMQQPQPYTAISAGVPAADPQQTKAGGRGGAVIHPTAPGAPAGPVPDQLAPPQQQQQAPPVVRVHTEAGPPGGTASPSPAPLQAVFASRASAQPQQHLQSGMNTAISSMPAATTCMHLSEPMSEPPPPQETLLAVSEAERLLETNSADVPSLQPVQQKQAQPPSASSVLAEPPSPPPPADPSLPAPSSPRAAVVAKDAGERTRPPSHQEGALESGAPGDEGTKKAQQKDEGGEREREKEKEGGSSSPEREGAAQARQAEAPADAVASDGKAQTESRHVAPSVEAMAEIDRRHELPTTQQTLLHGYREDPPHEQPASSTASPQLGGSQIKEKEAKSSGNLTPPRAPSASGAVGGGGAVKPKIPPLSRTSAASGPSASADKAEDKEKGKGPAGSPSHWSPASSGSKDRDRGTTAGGLSSSASSSCVVGGGAAEKEKEKSAAASTAAGRPLPQQPSPTAVQQAAPSSSSSSSSSAQQPQQQGGLSAASFPSLRPSASAGSMALAGGGGNTPGGGAQGVSGPTAVPAFAESLASLSHGHFRAYAKQKVRLALATAAETAGDGGAGKDKDGQKKDEGQREKEKEKDREKEKVHGAEGGASPAVTQAQTTRSSASPPKLNGFLPQSSGASAGSSSSSAAAGGAPGQVGAPCSSSPPPALLQGFSLEGGGGKEREGVGQAIAFPLSVLEKCASLQPVAPFTSSQTPASSPGVGGPSGGSVWGRPSPSGSVDGGVLGASGGNSETGGVANSRSSSLGNSIAPLPGHAAAGTPASGPPSGSAASAPTGTSAVSVSLAATATGGQGQGAPPRREPSRESAGAGGPGTGTPAAVDGGASPVSSAQAAPSFFPPAASVSGALPASRRREADTEELQRCLTYVLPSGCPAVEEMTPGVFDEKTAAAVSSFQASRKLQRDGVVGAKTWAALIESVHTRALKDLSRQRDRQASTERAKQTKEQFRQRQKEQVQAAESKINDTILRSFQLQPGSSSSSTGGAQGGVPGGPSLSSGAPGGAPSPLKGLHGPPSAASAPSTSGRAVSLGNTNASATWYVGAGGGPRRPSDSGIERTGASSAGAAGGAGIGISAAGGLFGQRPGHGAHVIPGGSIGAESGCATELQTAGGNPGAAAGGGEGHLNVQG</sequence>
<feature type="region of interest" description="Disordered" evidence="1">
    <location>
        <begin position="370"/>
        <end position="699"/>
    </location>
</feature>
<gene>
    <name evidence="3" type="ORF">Cvel_9938</name>
</gene>
<feature type="compositionally biased region" description="Low complexity" evidence="1">
    <location>
        <begin position="1188"/>
        <end position="1200"/>
    </location>
</feature>
<dbReference type="PANTHER" id="PTHR13902">
    <property type="entry name" value="SERINE/THREONINE-PROTEIN KINASE WNK WITH NO LYSINE -RELATED"/>
    <property type="match status" value="1"/>
</dbReference>
<evidence type="ECO:0000313" key="3">
    <source>
        <dbReference type="EMBL" id="CEM50339.1"/>
    </source>
</evidence>
<protein>
    <recommendedName>
        <fullName evidence="2">Protein kinase domain-containing protein</fullName>
    </recommendedName>
</protein>
<feature type="compositionally biased region" description="Low complexity" evidence="1">
    <location>
        <begin position="2433"/>
        <end position="2448"/>
    </location>
</feature>
<dbReference type="InterPro" id="IPR036366">
    <property type="entry name" value="PGBDSf"/>
</dbReference>
<feature type="compositionally biased region" description="Pro residues" evidence="1">
    <location>
        <begin position="1985"/>
        <end position="2000"/>
    </location>
</feature>
<feature type="compositionally biased region" description="Polar residues" evidence="1">
    <location>
        <begin position="2178"/>
        <end position="2187"/>
    </location>
</feature>
<feature type="compositionally biased region" description="Gly residues" evidence="1">
    <location>
        <begin position="2517"/>
        <end position="2526"/>
    </location>
</feature>
<dbReference type="InterPro" id="IPR036365">
    <property type="entry name" value="PGBD-like_sf"/>
</dbReference>
<feature type="compositionally biased region" description="Low complexity" evidence="1">
    <location>
        <begin position="1037"/>
        <end position="1047"/>
    </location>
</feature>
<dbReference type="EMBL" id="CDMZ01004638">
    <property type="protein sequence ID" value="CEM50339.1"/>
    <property type="molecule type" value="Genomic_DNA"/>
</dbReference>
<feature type="region of interest" description="Disordered" evidence="1">
    <location>
        <begin position="1035"/>
        <end position="1394"/>
    </location>
</feature>
<dbReference type="PROSITE" id="PS50011">
    <property type="entry name" value="PROTEIN_KINASE_DOM"/>
    <property type="match status" value="1"/>
</dbReference>
<feature type="compositionally biased region" description="Polar residues" evidence="1">
    <location>
        <begin position="966"/>
        <end position="982"/>
    </location>
</feature>
<feature type="compositionally biased region" description="Gly residues" evidence="1">
    <location>
        <begin position="2924"/>
        <end position="2935"/>
    </location>
</feature>
<feature type="region of interest" description="Disordered" evidence="1">
    <location>
        <begin position="2787"/>
        <end position="2878"/>
    </location>
</feature>
<feature type="compositionally biased region" description="Low complexity" evidence="1">
    <location>
        <begin position="560"/>
        <end position="602"/>
    </location>
</feature>
<dbReference type="InterPro" id="IPR002477">
    <property type="entry name" value="Peptidoglycan-bd-like"/>
</dbReference>
<dbReference type="GO" id="GO:0004672">
    <property type="term" value="F:protein kinase activity"/>
    <property type="evidence" value="ECO:0007669"/>
    <property type="project" value="InterPro"/>
</dbReference>
<feature type="compositionally biased region" description="Gly residues" evidence="1">
    <location>
        <begin position="477"/>
        <end position="495"/>
    </location>
</feature>
<feature type="compositionally biased region" description="Low complexity" evidence="1">
    <location>
        <begin position="2203"/>
        <end position="2215"/>
    </location>
</feature>
<feature type="compositionally biased region" description="Low complexity" evidence="1">
    <location>
        <begin position="766"/>
        <end position="779"/>
    </location>
</feature>
<dbReference type="InterPro" id="IPR050588">
    <property type="entry name" value="WNK_Ser-Thr_kinase"/>
</dbReference>
<dbReference type="InterPro" id="IPR011009">
    <property type="entry name" value="Kinase-like_dom_sf"/>
</dbReference>
<feature type="compositionally biased region" description="Low complexity" evidence="1">
    <location>
        <begin position="2065"/>
        <end position="2079"/>
    </location>
</feature>
<feature type="region of interest" description="Disordered" evidence="1">
    <location>
        <begin position="2741"/>
        <end position="2774"/>
    </location>
</feature>
<dbReference type="VEuPathDB" id="CryptoDB:Cvel_9938"/>
<feature type="compositionally biased region" description="Low complexity" evidence="1">
    <location>
        <begin position="1850"/>
        <end position="1875"/>
    </location>
</feature>
<evidence type="ECO:0000256" key="1">
    <source>
        <dbReference type="SAM" id="MobiDB-lite"/>
    </source>
</evidence>
<feature type="compositionally biased region" description="Low complexity" evidence="1">
    <location>
        <begin position="1216"/>
        <end position="1249"/>
    </location>
</feature>
<feature type="compositionally biased region" description="Low complexity" evidence="1">
    <location>
        <begin position="1552"/>
        <end position="1581"/>
    </location>
</feature>
<feature type="domain" description="Protein kinase" evidence="2">
    <location>
        <begin position="50"/>
        <end position="307"/>
    </location>
</feature>
<feature type="compositionally biased region" description="Low complexity" evidence="1">
    <location>
        <begin position="1633"/>
        <end position="1687"/>
    </location>
</feature>
<dbReference type="Pfam" id="PF00069">
    <property type="entry name" value="Pkinase"/>
    <property type="match status" value="1"/>
</dbReference>
<feature type="compositionally biased region" description="Pro residues" evidence="1">
    <location>
        <begin position="1533"/>
        <end position="1551"/>
    </location>
</feature>
<dbReference type="Gene3D" id="3.30.200.20">
    <property type="entry name" value="Phosphorylase Kinase, domain 1"/>
    <property type="match status" value="1"/>
</dbReference>
<proteinExistence type="predicted"/>
<feature type="region of interest" description="Disordered" evidence="1">
    <location>
        <begin position="2895"/>
        <end position="2941"/>
    </location>
</feature>
<feature type="region of interest" description="Disordered" evidence="1">
    <location>
        <begin position="1"/>
        <end position="40"/>
    </location>
</feature>
<feature type="compositionally biased region" description="Polar residues" evidence="1">
    <location>
        <begin position="2836"/>
        <end position="2850"/>
    </location>
</feature>
<feature type="compositionally biased region" description="Polar residues" evidence="1">
    <location>
        <begin position="2553"/>
        <end position="2563"/>
    </location>
</feature>
<feature type="compositionally biased region" description="Low complexity" evidence="1">
    <location>
        <begin position="906"/>
        <end position="917"/>
    </location>
</feature>
<feature type="compositionally biased region" description="Low complexity" evidence="1">
    <location>
        <begin position="2806"/>
        <end position="2835"/>
    </location>
</feature>
<organism evidence="3">
    <name type="scientific">Chromera velia CCMP2878</name>
    <dbReference type="NCBI Taxonomy" id="1169474"/>
    <lineage>
        <taxon>Eukaryota</taxon>
        <taxon>Sar</taxon>
        <taxon>Alveolata</taxon>
        <taxon>Colpodellida</taxon>
        <taxon>Chromeraceae</taxon>
        <taxon>Chromera</taxon>
    </lineage>
</organism>
<feature type="region of interest" description="Disordered" evidence="1">
    <location>
        <begin position="1472"/>
        <end position="1621"/>
    </location>
</feature>
<feature type="compositionally biased region" description="Low complexity" evidence="1">
    <location>
        <begin position="1963"/>
        <end position="1984"/>
    </location>
</feature>
<feature type="region of interest" description="Disordered" evidence="1">
    <location>
        <begin position="2505"/>
        <end position="2674"/>
    </location>
</feature>
<reference evidence="3" key="1">
    <citation type="submission" date="2014-11" db="EMBL/GenBank/DDBJ databases">
        <authorList>
            <person name="Otto D Thomas"/>
            <person name="Naeem Raeece"/>
        </authorList>
    </citation>
    <scope>NUCLEOTIDE SEQUENCE</scope>
</reference>
<feature type="compositionally biased region" description="Gly residues" evidence="1">
    <location>
        <begin position="2314"/>
        <end position="2327"/>
    </location>
</feature>
<feature type="compositionally biased region" description="Basic and acidic residues" evidence="1">
    <location>
        <begin position="2033"/>
        <end position="2064"/>
    </location>
</feature>
<feature type="region of interest" description="Disordered" evidence="1">
    <location>
        <begin position="906"/>
        <end position="1018"/>
    </location>
</feature>
<feature type="compositionally biased region" description="Gly residues" evidence="1">
    <location>
        <begin position="2536"/>
        <end position="2549"/>
    </location>
</feature>
<dbReference type="GO" id="GO:0005524">
    <property type="term" value="F:ATP binding"/>
    <property type="evidence" value="ECO:0007669"/>
    <property type="project" value="InterPro"/>
</dbReference>
<dbReference type="InterPro" id="IPR008271">
    <property type="entry name" value="Ser/Thr_kinase_AS"/>
</dbReference>